<dbReference type="PANTHER" id="PTHR33861:SF5">
    <property type="entry name" value="GAMMA-TUBULIN COMPLEX COMPONENT"/>
    <property type="match status" value="1"/>
</dbReference>
<dbReference type="Proteomes" id="UP000515135">
    <property type="component" value="Unplaced"/>
</dbReference>
<dbReference type="RefSeq" id="XP_019629875.1">
    <property type="nucleotide sequence ID" value="XM_019774316.1"/>
</dbReference>
<dbReference type="GeneID" id="109474106"/>
<feature type="compositionally biased region" description="Pro residues" evidence="1">
    <location>
        <begin position="103"/>
        <end position="114"/>
    </location>
</feature>
<protein>
    <submittedName>
        <fullName evidence="3">Meiosis-specific coiled-coil domain-containing protein MEIOC-like</fullName>
    </submittedName>
</protein>
<gene>
    <name evidence="3" type="primary">LOC109474106</name>
</gene>
<feature type="compositionally biased region" description="Polar residues" evidence="1">
    <location>
        <begin position="117"/>
        <end position="139"/>
    </location>
</feature>
<accession>A0A6P4YK90</accession>
<dbReference type="InterPro" id="IPR027963">
    <property type="entry name" value="MEIOC"/>
</dbReference>
<dbReference type="GO" id="GO:0048255">
    <property type="term" value="P:mRNA stabilization"/>
    <property type="evidence" value="ECO:0007669"/>
    <property type="project" value="TreeGrafter"/>
</dbReference>
<evidence type="ECO:0000256" key="1">
    <source>
        <dbReference type="SAM" id="MobiDB-lite"/>
    </source>
</evidence>
<organism evidence="2 3">
    <name type="scientific">Branchiostoma belcheri</name>
    <name type="common">Amphioxus</name>
    <dbReference type="NCBI Taxonomy" id="7741"/>
    <lineage>
        <taxon>Eukaryota</taxon>
        <taxon>Metazoa</taxon>
        <taxon>Chordata</taxon>
        <taxon>Cephalochordata</taxon>
        <taxon>Leptocardii</taxon>
        <taxon>Amphioxiformes</taxon>
        <taxon>Branchiostomatidae</taxon>
        <taxon>Branchiostoma</taxon>
    </lineage>
</organism>
<proteinExistence type="predicted"/>
<sequence length="139" mass="15268">MAVISIQKVVTLVNRIEGLVTEPLHSNLISTLERFLEGVRKVQARRREEVVNATNRQRQGGPRHQDDRDVLALAVSIHELTLHTRRARTALWCALQMARATQPDPPPISQPEPSTPADSQSEQSVPGGSAPTGVSESRP</sequence>
<dbReference type="PANTHER" id="PTHR33861">
    <property type="entry name" value="PROTEIN CBG18333"/>
    <property type="match status" value="1"/>
</dbReference>
<dbReference type="GO" id="GO:0005634">
    <property type="term" value="C:nucleus"/>
    <property type="evidence" value="ECO:0007669"/>
    <property type="project" value="TreeGrafter"/>
</dbReference>
<feature type="region of interest" description="Disordered" evidence="1">
    <location>
        <begin position="98"/>
        <end position="139"/>
    </location>
</feature>
<keyword evidence="2" id="KW-1185">Reference proteome</keyword>
<name>A0A6P4YK90_BRABE</name>
<evidence type="ECO:0000313" key="3">
    <source>
        <dbReference type="RefSeq" id="XP_019629875.1"/>
    </source>
</evidence>
<evidence type="ECO:0000313" key="2">
    <source>
        <dbReference type="Proteomes" id="UP000515135"/>
    </source>
</evidence>
<reference evidence="3" key="1">
    <citation type="submission" date="2025-08" db="UniProtKB">
        <authorList>
            <consortium name="RefSeq"/>
        </authorList>
    </citation>
    <scope>IDENTIFICATION</scope>
    <source>
        <tissue evidence="3">Gonad</tissue>
    </source>
</reference>
<dbReference type="OrthoDB" id="5978002at2759"/>
<dbReference type="GO" id="GO:0007144">
    <property type="term" value="P:female meiosis I"/>
    <property type="evidence" value="ECO:0007669"/>
    <property type="project" value="TreeGrafter"/>
</dbReference>
<dbReference type="Pfam" id="PF15189">
    <property type="entry name" value="MEIOC"/>
    <property type="match status" value="1"/>
</dbReference>
<dbReference type="AlphaFoldDB" id="A0A6P4YK90"/>
<dbReference type="KEGG" id="bbel:109474106"/>
<dbReference type="GO" id="GO:0005737">
    <property type="term" value="C:cytoplasm"/>
    <property type="evidence" value="ECO:0007669"/>
    <property type="project" value="TreeGrafter"/>
</dbReference>
<dbReference type="GO" id="GO:0007141">
    <property type="term" value="P:male meiosis I"/>
    <property type="evidence" value="ECO:0007669"/>
    <property type="project" value="TreeGrafter"/>
</dbReference>